<dbReference type="RefSeq" id="WP_238388962.1">
    <property type="nucleotide sequence ID" value="NZ_CP042914.1"/>
</dbReference>
<reference evidence="2 3" key="1">
    <citation type="submission" date="2019-08" db="EMBL/GenBank/DDBJ databases">
        <title>Deep-cultivation of Planctomycetes and their phenomic and genomic characterization uncovers novel biology.</title>
        <authorList>
            <person name="Wiegand S."/>
            <person name="Jogler M."/>
            <person name="Boedeker C."/>
            <person name="Pinto D."/>
            <person name="Vollmers J."/>
            <person name="Rivas-Marin E."/>
            <person name="Kohn T."/>
            <person name="Peeters S.H."/>
            <person name="Heuer A."/>
            <person name="Rast P."/>
            <person name="Oberbeckmann S."/>
            <person name="Bunk B."/>
            <person name="Jeske O."/>
            <person name="Meyerdierks A."/>
            <person name="Storesund J.E."/>
            <person name="Kallscheuer N."/>
            <person name="Luecker S."/>
            <person name="Lage O.M."/>
            <person name="Pohl T."/>
            <person name="Merkel B.J."/>
            <person name="Hornburger P."/>
            <person name="Mueller R.-W."/>
            <person name="Bruemmer F."/>
            <person name="Labrenz M."/>
            <person name="Spormann A.M."/>
            <person name="Op den Camp H."/>
            <person name="Overmann J."/>
            <person name="Amann R."/>
            <person name="Jetten M.S.M."/>
            <person name="Mascher T."/>
            <person name="Medema M.H."/>
            <person name="Devos D.P."/>
            <person name="Kaster A.-K."/>
            <person name="Ovreas L."/>
            <person name="Rohde M."/>
            <person name="Galperin M.Y."/>
            <person name="Jogler C."/>
        </authorList>
    </citation>
    <scope>NUCLEOTIDE SEQUENCE [LARGE SCALE GENOMIC DNA]</scope>
    <source>
        <strain evidence="2 3">UC8</strain>
    </source>
</reference>
<dbReference type="KEGG" id="rul:UC8_39530"/>
<sequence length="217" mass="23073">MSLRRQLDRREVTLFLFRPHHSLLSRRAISLLLLVVFVVGMVGLPLAPPSAPKSGRFPCEDCPCGCATAEYCWDQCCCHSDREKLQWAAAHGVQPPDFLIARAAQSEQSLLAASVGSCSCCVTRASSCEATSDGGDTGGVANEVASTSAAASSIRLVRLVESAKCHGIDLIWTLLSSVTVDADEPQLALLQPPFLFLLPLDNDAAVSVALSLEPPVP</sequence>
<dbReference type="EMBL" id="CP042914">
    <property type="protein sequence ID" value="QEG41925.1"/>
    <property type="molecule type" value="Genomic_DNA"/>
</dbReference>
<evidence type="ECO:0000256" key="1">
    <source>
        <dbReference type="SAM" id="Phobius"/>
    </source>
</evidence>
<protein>
    <submittedName>
        <fullName evidence="2">Uncharacterized protein</fullName>
    </submittedName>
</protein>
<feature type="transmembrane region" description="Helical" evidence="1">
    <location>
        <begin position="28"/>
        <end position="47"/>
    </location>
</feature>
<name>A0A5B9QX16_9BACT</name>
<proteinExistence type="predicted"/>
<organism evidence="2 3">
    <name type="scientific">Roseimaritima ulvae</name>
    <dbReference type="NCBI Taxonomy" id="980254"/>
    <lineage>
        <taxon>Bacteria</taxon>
        <taxon>Pseudomonadati</taxon>
        <taxon>Planctomycetota</taxon>
        <taxon>Planctomycetia</taxon>
        <taxon>Pirellulales</taxon>
        <taxon>Pirellulaceae</taxon>
        <taxon>Roseimaritima</taxon>
    </lineage>
</organism>
<gene>
    <name evidence="2" type="ORF">UC8_39530</name>
</gene>
<keyword evidence="1" id="KW-1133">Transmembrane helix</keyword>
<evidence type="ECO:0000313" key="3">
    <source>
        <dbReference type="Proteomes" id="UP000325286"/>
    </source>
</evidence>
<keyword evidence="1" id="KW-0812">Transmembrane</keyword>
<keyword evidence="1" id="KW-0472">Membrane</keyword>
<evidence type="ECO:0000313" key="2">
    <source>
        <dbReference type="EMBL" id="QEG41925.1"/>
    </source>
</evidence>
<dbReference type="Proteomes" id="UP000325286">
    <property type="component" value="Chromosome"/>
</dbReference>
<accession>A0A5B9QX16</accession>
<keyword evidence="3" id="KW-1185">Reference proteome</keyword>
<dbReference type="AlphaFoldDB" id="A0A5B9QX16"/>